<dbReference type="InterPro" id="IPR009057">
    <property type="entry name" value="Homeodomain-like_sf"/>
</dbReference>
<dbReference type="InterPro" id="IPR001584">
    <property type="entry name" value="Integrase_cat-core"/>
</dbReference>
<dbReference type="PROSITE" id="PS50994">
    <property type="entry name" value="INTEGRASE"/>
    <property type="match status" value="1"/>
</dbReference>
<dbReference type="EMBL" id="JBBUTH010000010">
    <property type="protein sequence ID" value="MEK8052607.1"/>
    <property type="molecule type" value="Genomic_DNA"/>
</dbReference>
<dbReference type="PANTHER" id="PTHR46889:SF4">
    <property type="entry name" value="TRANSPOSASE INSO FOR INSERTION SEQUENCE ELEMENT IS911B-RELATED"/>
    <property type="match status" value="1"/>
</dbReference>
<gene>
    <name evidence="3" type="ORF">AACH10_20320</name>
</gene>
<keyword evidence="1" id="KW-0175">Coiled coil</keyword>
<dbReference type="InterPro" id="IPR025948">
    <property type="entry name" value="HTH-like_dom"/>
</dbReference>
<dbReference type="InterPro" id="IPR048020">
    <property type="entry name" value="Transpos_IS3"/>
</dbReference>
<evidence type="ECO:0000259" key="2">
    <source>
        <dbReference type="PROSITE" id="PS50994"/>
    </source>
</evidence>
<dbReference type="InterPro" id="IPR002514">
    <property type="entry name" value="Transposase_8"/>
</dbReference>
<sequence length="408" mass="46537">MKKSSKFSPEVRERAVRMVQEQRGEYPSMWAAIESIAPKIGCVPQTLLDWVKQSEVDSGTRSGVSTAEAQRIKDLEREVKELRRANEILKLASAFFAPGGARPPTEVMYRLVDEHRSVHGVEPICEVLQIAPSAYRRHAARVREPQLCSARAQRDAQLMPTIERVWNDNQQVYGADKVWMQMNREGVVVARCTVERLMRRLGLQGVRRGKVVRTTIADPKAPCPLDRVNRQFRADRPNQLWVSDFTYVSTWQSWLYVAFVVDVFARRIVGWRVSNSMTTDFVLDALEQALYDRQPERDSSLIHHSDRGSQYVSIRYSERLAEAGVEPSVGSKGDSYDNALAETINGLYKAEVIHRRSWRSRDAVELATLTWVSWFNNHRLMGPLGYIPPAEAEANYYRQLAEQSAAAV</sequence>
<feature type="domain" description="Integrase catalytic" evidence="2">
    <location>
        <begin position="233"/>
        <end position="396"/>
    </location>
</feature>
<dbReference type="RefSeq" id="WP_341412335.1">
    <property type="nucleotide sequence ID" value="NZ_JBBUTH010000010.1"/>
</dbReference>
<protein>
    <submittedName>
        <fullName evidence="3">IS3 family transposase</fullName>
    </submittedName>
</protein>
<dbReference type="SUPFAM" id="SSF46689">
    <property type="entry name" value="Homeodomain-like"/>
    <property type="match status" value="1"/>
</dbReference>
<evidence type="ECO:0000313" key="4">
    <source>
        <dbReference type="Proteomes" id="UP001365405"/>
    </source>
</evidence>
<dbReference type="Gene3D" id="3.30.420.10">
    <property type="entry name" value="Ribonuclease H-like superfamily/Ribonuclease H"/>
    <property type="match status" value="1"/>
</dbReference>
<dbReference type="Gene3D" id="1.10.10.10">
    <property type="entry name" value="Winged helix-like DNA-binding domain superfamily/Winged helix DNA-binding domain"/>
    <property type="match status" value="1"/>
</dbReference>
<evidence type="ECO:0000256" key="1">
    <source>
        <dbReference type="SAM" id="Coils"/>
    </source>
</evidence>
<reference evidence="3 4" key="1">
    <citation type="submission" date="2024-04" db="EMBL/GenBank/DDBJ databases">
        <title>Novel species of the genus Ideonella isolated from streams.</title>
        <authorList>
            <person name="Lu H."/>
        </authorList>
    </citation>
    <scope>NUCLEOTIDE SEQUENCE [LARGE SCALE GENOMIC DNA]</scope>
    <source>
        <strain evidence="3 4">DXS22W</strain>
    </source>
</reference>
<keyword evidence="4" id="KW-1185">Reference proteome</keyword>
<name>A0ABU9CPY7_9BURK</name>
<dbReference type="Pfam" id="PF13276">
    <property type="entry name" value="HTH_21"/>
    <property type="match status" value="1"/>
</dbReference>
<dbReference type="NCBIfam" id="NF033516">
    <property type="entry name" value="transpos_IS3"/>
    <property type="match status" value="1"/>
</dbReference>
<accession>A0ABU9CPY7</accession>
<evidence type="ECO:0000313" key="3">
    <source>
        <dbReference type="EMBL" id="MEK8052607.1"/>
    </source>
</evidence>
<dbReference type="InterPro" id="IPR012337">
    <property type="entry name" value="RNaseH-like_sf"/>
</dbReference>
<dbReference type="SUPFAM" id="SSF53098">
    <property type="entry name" value="Ribonuclease H-like"/>
    <property type="match status" value="1"/>
</dbReference>
<dbReference type="PANTHER" id="PTHR46889">
    <property type="entry name" value="TRANSPOSASE INSF FOR INSERTION SEQUENCE IS3B-RELATED"/>
    <property type="match status" value="1"/>
</dbReference>
<feature type="coiled-coil region" evidence="1">
    <location>
        <begin position="65"/>
        <end position="92"/>
    </location>
</feature>
<dbReference type="Proteomes" id="UP001365405">
    <property type="component" value="Unassembled WGS sequence"/>
</dbReference>
<dbReference type="InterPro" id="IPR050900">
    <property type="entry name" value="Transposase_IS3/IS150/IS904"/>
</dbReference>
<dbReference type="InterPro" id="IPR036397">
    <property type="entry name" value="RNaseH_sf"/>
</dbReference>
<organism evidence="3 4">
    <name type="scientific">Pseudaquabacterium inlustre</name>
    <dbReference type="NCBI Taxonomy" id="2984192"/>
    <lineage>
        <taxon>Bacteria</taxon>
        <taxon>Pseudomonadati</taxon>
        <taxon>Pseudomonadota</taxon>
        <taxon>Betaproteobacteria</taxon>
        <taxon>Burkholderiales</taxon>
        <taxon>Sphaerotilaceae</taxon>
        <taxon>Pseudaquabacterium</taxon>
    </lineage>
</organism>
<dbReference type="Pfam" id="PF00665">
    <property type="entry name" value="rve"/>
    <property type="match status" value="1"/>
</dbReference>
<proteinExistence type="predicted"/>
<dbReference type="InterPro" id="IPR036388">
    <property type="entry name" value="WH-like_DNA-bd_sf"/>
</dbReference>
<comment type="caution">
    <text evidence="3">The sequence shown here is derived from an EMBL/GenBank/DDBJ whole genome shotgun (WGS) entry which is preliminary data.</text>
</comment>
<dbReference type="Pfam" id="PF01527">
    <property type="entry name" value="HTH_Tnp_1"/>
    <property type="match status" value="1"/>
</dbReference>